<sequence>MMLSEVAHCNKKKLNIIATTSLEQMTDLALPQDNDCTAGSLLRRRRISSTIPSVYTQDEIRSMEYENEQKYEGKSYCIKIQCPVSRIVTNYRGYFMTIKREFTIILAVARYSSGCGGNSN</sequence>
<reference evidence="1 2" key="1">
    <citation type="journal article" date="2024" name="bioRxiv">
        <title>A reference genome for Trichogramma kaykai: A tiny desert-dwelling parasitoid wasp with competing sex-ratio distorters.</title>
        <authorList>
            <person name="Culotta J."/>
            <person name="Lindsey A.R."/>
        </authorList>
    </citation>
    <scope>NUCLEOTIDE SEQUENCE [LARGE SCALE GENOMIC DNA]</scope>
    <source>
        <strain evidence="1 2">KSX58</strain>
    </source>
</reference>
<dbReference type="EMBL" id="JBJJXI010000137">
    <property type="protein sequence ID" value="KAL3387331.1"/>
    <property type="molecule type" value="Genomic_DNA"/>
</dbReference>
<comment type="caution">
    <text evidence="1">The sequence shown here is derived from an EMBL/GenBank/DDBJ whole genome shotgun (WGS) entry which is preliminary data.</text>
</comment>
<proteinExistence type="predicted"/>
<gene>
    <name evidence="1" type="ORF">TKK_017291</name>
</gene>
<organism evidence="1 2">
    <name type="scientific">Trichogramma kaykai</name>
    <dbReference type="NCBI Taxonomy" id="54128"/>
    <lineage>
        <taxon>Eukaryota</taxon>
        <taxon>Metazoa</taxon>
        <taxon>Ecdysozoa</taxon>
        <taxon>Arthropoda</taxon>
        <taxon>Hexapoda</taxon>
        <taxon>Insecta</taxon>
        <taxon>Pterygota</taxon>
        <taxon>Neoptera</taxon>
        <taxon>Endopterygota</taxon>
        <taxon>Hymenoptera</taxon>
        <taxon>Apocrita</taxon>
        <taxon>Proctotrupomorpha</taxon>
        <taxon>Chalcidoidea</taxon>
        <taxon>Trichogrammatidae</taxon>
        <taxon>Trichogramma</taxon>
    </lineage>
</organism>
<protein>
    <submittedName>
        <fullName evidence="1">Uncharacterized protein</fullName>
    </submittedName>
</protein>
<evidence type="ECO:0000313" key="1">
    <source>
        <dbReference type="EMBL" id="KAL3387331.1"/>
    </source>
</evidence>
<name>A0ABD2W3H9_9HYME</name>
<keyword evidence="2" id="KW-1185">Reference proteome</keyword>
<evidence type="ECO:0000313" key="2">
    <source>
        <dbReference type="Proteomes" id="UP001627154"/>
    </source>
</evidence>
<dbReference type="AlphaFoldDB" id="A0ABD2W3H9"/>
<accession>A0ABD2W3H9</accession>
<dbReference type="Proteomes" id="UP001627154">
    <property type="component" value="Unassembled WGS sequence"/>
</dbReference>